<keyword evidence="1" id="KW-1133">Transmembrane helix</keyword>
<organism evidence="3 5">
    <name type="scientific">Polyplax serrata</name>
    <name type="common">Common mouse louse</name>
    <dbReference type="NCBI Taxonomy" id="468196"/>
    <lineage>
        <taxon>Eukaryota</taxon>
        <taxon>Metazoa</taxon>
        <taxon>Ecdysozoa</taxon>
        <taxon>Arthropoda</taxon>
        <taxon>Hexapoda</taxon>
        <taxon>Insecta</taxon>
        <taxon>Pterygota</taxon>
        <taxon>Neoptera</taxon>
        <taxon>Paraneoptera</taxon>
        <taxon>Psocodea</taxon>
        <taxon>Troctomorpha</taxon>
        <taxon>Phthiraptera</taxon>
        <taxon>Anoplura</taxon>
        <taxon>Polyplacidae</taxon>
        <taxon>Polyplax</taxon>
    </lineage>
</organism>
<comment type="caution">
    <text evidence="3">The sequence shown here is derived from an EMBL/GenBank/DDBJ whole genome shotgun (WGS) entry which is preliminary data.</text>
</comment>
<accession>A0AAN8SIE1</accession>
<name>A0AAN8SIE1_POLSC</name>
<dbReference type="EMBL" id="JAWJWE010000001">
    <property type="protein sequence ID" value="KAK6645301.1"/>
    <property type="molecule type" value="Genomic_DNA"/>
</dbReference>
<dbReference type="EMBL" id="JAWJWF010000004">
    <property type="protein sequence ID" value="KAK6633973.1"/>
    <property type="molecule type" value="Genomic_DNA"/>
</dbReference>
<feature type="transmembrane region" description="Helical" evidence="1">
    <location>
        <begin position="18"/>
        <end position="40"/>
    </location>
</feature>
<protein>
    <submittedName>
        <fullName evidence="3">Uncharacterized protein</fullName>
    </submittedName>
</protein>
<dbReference type="Proteomes" id="UP001372834">
    <property type="component" value="Unassembled WGS sequence"/>
</dbReference>
<evidence type="ECO:0000313" key="5">
    <source>
        <dbReference type="Proteomes" id="UP001372834"/>
    </source>
</evidence>
<evidence type="ECO:0000256" key="1">
    <source>
        <dbReference type="SAM" id="Phobius"/>
    </source>
</evidence>
<proteinExistence type="predicted"/>
<gene>
    <name evidence="3" type="ORF">RUM43_001577</name>
    <name evidence="2" type="ORF">RUM44_004580</name>
</gene>
<reference evidence="3 5" key="1">
    <citation type="submission" date="2023-10" db="EMBL/GenBank/DDBJ databases">
        <title>Genomes of two closely related lineages of the louse Polyplax serrata with different host specificities.</title>
        <authorList>
            <person name="Martinu J."/>
            <person name="Tarabai H."/>
            <person name="Stefka J."/>
            <person name="Hypsa V."/>
        </authorList>
    </citation>
    <scope>NUCLEOTIDE SEQUENCE [LARGE SCALE GENOMIC DNA]</scope>
    <source>
        <strain evidence="2">98ZLc_SE</strain>
        <strain evidence="3">HR10_N</strain>
    </source>
</reference>
<evidence type="ECO:0000313" key="3">
    <source>
        <dbReference type="EMBL" id="KAK6645301.1"/>
    </source>
</evidence>
<keyword evidence="1" id="KW-0472">Membrane</keyword>
<dbReference type="AlphaFoldDB" id="A0AAN8SIE1"/>
<keyword evidence="4" id="KW-1185">Reference proteome</keyword>
<evidence type="ECO:0000313" key="4">
    <source>
        <dbReference type="Proteomes" id="UP001359485"/>
    </source>
</evidence>
<evidence type="ECO:0000313" key="2">
    <source>
        <dbReference type="EMBL" id="KAK6633973.1"/>
    </source>
</evidence>
<sequence>MFHLGIDKDHLVATNQGLFLSSAAIVGIVVASLILTLIIIDVSCYFVNQAGIFYLVCGTKKKAPQEENKLTSLYGWRFPLPYCKHRTTGSYTGGGAIHSGIDLEILPPPDSDLALYEEKELLRENGKPKVEVIDDRLKKDTRITYDDKNSTVRTTFVGKDSAV</sequence>
<dbReference type="Proteomes" id="UP001359485">
    <property type="component" value="Unassembled WGS sequence"/>
</dbReference>
<keyword evidence="1" id="KW-0812">Transmembrane</keyword>